<accession>A0A371XB25</accession>
<reference evidence="1 2" key="1">
    <citation type="submission" date="2018-08" db="EMBL/GenBank/DDBJ databases">
        <title>Fulvimarina sp. 85, whole genome shotgun sequence.</title>
        <authorList>
            <person name="Tuo L."/>
        </authorList>
    </citation>
    <scope>NUCLEOTIDE SEQUENCE [LARGE SCALE GENOMIC DNA]</scope>
    <source>
        <strain evidence="1 2">85</strain>
    </source>
</reference>
<dbReference type="EMBL" id="QURL01000001">
    <property type="protein sequence ID" value="RFC66448.1"/>
    <property type="molecule type" value="Genomic_DNA"/>
</dbReference>
<proteinExistence type="predicted"/>
<dbReference type="InterPro" id="IPR025395">
    <property type="entry name" value="Phage_tail_terminator-like"/>
</dbReference>
<protein>
    <recommendedName>
        <fullName evidence="3">DUF3168 domain-containing protein</fullName>
    </recommendedName>
</protein>
<keyword evidence="2" id="KW-1185">Reference proteome</keyword>
<organism evidence="1 2">
    <name type="scientific">Fulvimarina endophytica</name>
    <dbReference type="NCBI Taxonomy" id="2293836"/>
    <lineage>
        <taxon>Bacteria</taxon>
        <taxon>Pseudomonadati</taxon>
        <taxon>Pseudomonadota</taxon>
        <taxon>Alphaproteobacteria</taxon>
        <taxon>Hyphomicrobiales</taxon>
        <taxon>Aurantimonadaceae</taxon>
        <taxon>Fulvimarina</taxon>
    </lineage>
</organism>
<dbReference type="Pfam" id="PF13554">
    <property type="entry name" value="Phage_tail_terminator_5"/>
    <property type="match status" value="1"/>
</dbReference>
<comment type="caution">
    <text evidence="1">The sequence shown here is derived from an EMBL/GenBank/DDBJ whole genome shotgun (WGS) entry which is preliminary data.</text>
</comment>
<evidence type="ECO:0000313" key="1">
    <source>
        <dbReference type="EMBL" id="RFC66448.1"/>
    </source>
</evidence>
<name>A0A371XB25_9HYPH</name>
<dbReference type="Proteomes" id="UP000264310">
    <property type="component" value="Unassembled WGS sequence"/>
</dbReference>
<sequence>MDPTAAIASALFEHLKAFGQSRNLRVSRANRSFTAKDGETYLRESFIPNTADRRFIGSDDPHRYLGLYQIDVITTSGSGEQTARTLAGEIAAHFAVDQRLMADGITTRITRRADVGPMMVEDARAMIPLTLEWECFA</sequence>
<evidence type="ECO:0008006" key="3">
    <source>
        <dbReference type="Google" id="ProtNLM"/>
    </source>
</evidence>
<evidence type="ECO:0000313" key="2">
    <source>
        <dbReference type="Proteomes" id="UP000264310"/>
    </source>
</evidence>
<dbReference type="OrthoDB" id="7858762at2"/>
<dbReference type="RefSeq" id="WP_116681701.1">
    <property type="nucleotide sequence ID" value="NZ_QURL01000001.1"/>
</dbReference>
<dbReference type="Gene3D" id="3.30.2000.20">
    <property type="match status" value="1"/>
</dbReference>
<gene>
    <name evidence="1" type="ORF">DYI37_03115</name>
</gene>
<dbReference type="AlphaFoldDB" id="A0A371XB25"/>